<feature type="transmembrane region" description="Helical" evidence="7">
    <location>
        <begin position="318"/>
        <end position="348"/>
    </location>
</feature>
<dbReference type="EMBL" id="CP011948">
    <property type="protein sequence ID" value="AKU09382.1"/>
    <property type="molecule type" value="Genomic_DNA"/>
</dbReference>
<keyword evidence="4 7" id="KW-0812">Transmembrane</keyword>
<feature type="transmembrane region" description="Helical" evidence="7">
    <location>
        <begin position="404"/>
        <end position="425"/>
    </location>
</feature>
<geneLocation type="plasmid" evidence="9 10">
    <name>pHG1</name>
</geneLocation>
<evidence type="ECO:0000259" key="8">
    <source>
        <dbReference type="Pfam" id="PF06808"/>
    </source>
</evidence>
<feature type="transmembrane region" description="Helical" evidence="7">
    <location>
        <begin position="46"/>
        <end position="68"/>
    </location>
</feature>
<dbReference type="AlphaFoldDB" id="A0A0K1IXY4"/>
<feature type="transmembrane region" description="Helical" evidence="7">
    <location>
        <begin position="172"/>
        <end position="198"/>
    </location>
</feature>
<accession>A0A0K1IXY4</accession>
<dbReference type="InterPro" id="IPR010656">
    <property type="entry name" value="DctM"/>
</dbReference>
<gene>
    <name evidence="9" type="ORF">ABY42_16440</name>
</gene>
<evidence type="ECO:0000256" key="7">
    <source>
        <dbReference type="SAM" id="Phobius"/>
    </source>
</evidence>
<keyword evidence="9" id="KW-0614">Plasmid</keyword>
<dbReference type="GO" id="GO:0022857">
    <property type="term" value="F:transmembrane transporter activity"/>
    <property type="evidence" value="ECO:0007669"/>
    <property type="project" value="TreeGrafter"/>
</dbReference>
<dbReference type="Proteomes" id="UP000066124">
    <property type="component" value="Plasmid pHG1"/>
</dbReference>
<evidence type="ECO:0000256" key="2">
    <source>
        <dbReference type="ARBA" id="ARBA00022475"/>
    </source>
</evidence>
<name>A0A0K1IXY4_HALGI</name>
<comment type="subcellular location">
    <subcellularLocation>
        <location evidence="1">Cell inner membrane</location>
        <topology evidence="1">Multi-pass membrane protein</topology>
    </subcellularLocation>
</comment>
<dbReference type="KEGG" id="hgi:ABY42_16440"/>
<dbReference type="GO" id="GO:0005886">
    <property type="term" value="C:plasma membrane"/>
    <property type="evidence" value="ECO:0007669"/>
    <property type="project" value="UniProtKB-SubCell"/>
</dbReference>
<proteinExistence type="predicted"/>
<keyword evidence="3" id="KW-0997">Cell inner membrane</keyword>
<dbReference type="NCBIfam" id="TIGR00786">
    <property type="entry name" value="dctM"/>
    <property type="match status" value="1"/>
</dbReference>
<evidence type="ECO:0000313" key="9">
    <source>
        <dbReference type="EMBL" id="AKU09382.1"/>
    </source>
</evidence>
<organism evidence="9 10">
    <name type="scientific">Haloferax gibbonsii</name>
    <dbReference type="NCBI Taxonomy" id="35746"/>
    <lineage>
        <taxon>Archaea</taxon>
        <taxon>Methanobacteriati</taxon>
        <taxon>Methanobacteriota</taxon>
        <taxon>Stenosarchaea group</taxon>
        <taxon>Halobacteria</taxon>
        <taxon>Halobacteriales</taxon>
        <taxon>Haloferacaceae</taxon>
        <taxon>Haloferax</taxon>
    </lineage>
</organism>
<feature type="transmembrane region" description="Helical" evidence="7">
    <location>
        <begin position="276"/>
        <end position="298"/>
    </location>
</feature>
<dbReference type="GeneID" id="25247573"/>
<feature type="transmembrane region" description="Helical" evidence="7">
    <location>
        <begin position="246"/>
        <end position="264"/>
    </location>
</feature>
<evidence type="ECO:0000256" key="5">
    <source>
        <dbReference type="ARBA" id="ARBA00022989"/>
    </source>
</evidence>
<feature type="transmembrane region" description="Helical" evidence="7">
    <location>
        <begin position="219"/>
        <end position="240"/>
    </location>
</feature>
<feature type="domain" description="TRAP C4-dicarboxylate transport system permease DctM subunit" evidence="8">
    <location>
        <begin position="11"/>
        <end position="421"/>
    </location>
</feature>
<sequence length="432" mass="45811">MADVVLLGLFIGVLLVLYLFEVPVVYALGLTSLILMWTTSIPFEPLLVAQTMVSGTNSFVLLAIPLFLQTGLLMNKLGLTDVIFDFAKAIVGPIRGGLAHVNIVASIIFSGMTGTAAADAAGLGAIEYRAMREEGYDQGFSVAVTGSSSIIGPIIPPSVPLIIYGILAQVSIGTLFIAGLVPGLVMGVGLMALCSFYAHRNGYEKGDWWSLGEIGRTCYRALPALGTPALIIGGILGGWFTATEAGAVALFYTLIIGTVFYDGLSREELVASFDEGMTHTATLTFIVAAASLYGFLIRRAQLPEILAQAITGVSTDPLVLMLLIAGVLFIVGLMLETIAAITILTPVFLPIVEQTAISPIHFGVVMIVTLMIGLLTPPFGVILFVLNAVTGVSLERITRHMVPFYLPLLLTLLSIIVFPELVLWLPRAIGLA</sequence>
<reference evidence="10" key="1">
    <citation type="journal article" date="2015" name="J. Biotechnol.">
        <title>Complete genome sequence of Haloferax gibbonsii strain ARA6, a potential producer of polyhydroxyalkanoates and halocins isolated from Araruama, Rio de Janeiro, Brasil.</title>
        <authorList>
            <person name="Pinto L.H."/>
            <person name="D'Alincourt Carvalho-Assef A.P."/>
            <person name="Vieira R.P."/>
            <person name="Clementino M.M."/>
            <person name="Albano R.M."/>
        </authorList>
    </citation>
    <scope>NUCLEOTIDE SEQUENCE [LARGE SCALE GENOMIC DNA]</scope>
    <source>
        <strain evidence="10">ARA6</strain>
        <plasmid evidence="10">Plasmid pHG1</plasmid>
    </source>
</reference>
<evidence type="ECO:0000256" key="3">
    <source>
        <dbReference type="ARBA" id="ARBA00022519"/>
    </source>
</evidence>
<dbReference type="PANTHER" id="PTHR33362:SF3">
    <property type="entry name" value="SIALIC ACID TRAP TRANSPORTER PERMEASE PROTEIN SIAT"/>
    <property type="match status" value="1"/>
</dbReference>
<dbReference type="InterPro" id="IPR004681">
    <property type="entry name" value="TRAP_DctM"/>
</dbReference>
<dbReference type="PIRSF" id="PIRSF006066">
    <property type="entry name" value="HI0050"/>
    <property type="match status" value="1"/>
</dbReference>
<evidence type="ECO:0000256" key="4">
    <source>
        <dbReference type="ARBA" id="ARBA00022692"/>
    </source>
</evidence>
<feature type="transmembrane region" description="Helical" evidence="7">
    <location>
        <begin position="360"/>
        <end position="384"/>
    </location>
</feature>
<dbReference type="RefSeq" id="WP_004971870.1">
    <property type="nucleotide sequence ID" value="NZ_CP011948.1"/>
</dbReference>
<protein>
    <submittedName>
        <fullName evidence="9">ABC transporter permease</fullName>
    </submittedName>
</protein>
<evidence type="ECO:0000256" key="1">
    <source>
        <dbReference type="ARBA" id="ARBA00004429"/>
    </source>
</evidence>
<feature type="transmembrane region" description="Helical" evidence="7">
    <location>
        <begin position="139"/>
        <end position="166"/>
    </location>
</feature>
<keyword evidence="5 7" id="KW-1133">Transmembrane helix</keyword>
<evidence type="ECO:0000313" key="10">
    <source>
        <dbReference type="Proteomes" id="UP000066124"/>
    </source>
</evidence>
<dbReference type="Pfam" id="PF06808">
    <property type="entry name" value="DctM"/>
    <property type="match status" value="1"/>
</dbReference>
<keyword evidence="6 7" id="KW-0472">Membrane</keyword>
<dbReference type="PANTHER" id="PTHR33362">
    <property type="entry name" value="SIALIC ACID TRAP TRANSPORTER PERMEASE PROTEIN SIAT-RELATED"/>
    <property type="match status" value="1"/>
</dbReference>
<dbReference type="PATRIC" id="fig|35746.4.peg.3569"/>
<evidence type="ECO:0000256" key="6">
    <source>
        <dbReference type="ARBA" id="ARBA00023136"/>
    </source>
</evidence>
<keyword evidence="2" id="KW-1003">Cell membrane</keyword>